<accession>A0ABR3G184</accession>
<keyword evidence="3" id="KW-1185">Reference proteome</keyword>
<evidence type="ECO:0000313" key="2">
    <source>
        <dbReference type="EMBL" id="KAL0581605.1"/>
    </source>
</evidence>
<reference evidence="2 3" key="1">
    <citation type="submission" date="2024-02" db="EMBL/GenBank/DDBJ databases">
        <title>A draft genome for the cacao thread blight pathogen Marasmius crinis-equi.</title>
        <authorList>
            <person name="Cohen S.P."/>
            <person name="Baruah I.K."/>
            <person name="Amoako-Attah I."/>
            <person name="Bukari Y."/>
            <person name="Meinhardt L.W."/>
            <person name="Bailey B.A."/>
        </authorList>
    </citation>
    <scope>NUCLEOTIDE SEQUENCE [LARGE SCALE GENOMIC DNA]</scope>
    <source>
        <strain evidence="2 3">GH-76</strain>
    </source>
</reference>
<evidence type="ECO:0000256" key="1">
    <source>
        <dbReference type="SAM" id="MobiDB-lite"/>
    </source>
</evidence>
<feature type="region of interest" description="Disordered" evidence="1">
    <location>
        <begin position="113"/>
        <end position="215"/>
    </location>
</feature>
<feature type="compositionally biased region" description="Polar residues" evidence="1">
    <location>
        <begin position="182"/>
        <end position="192"/>
    </location>
</feature>
<dbReference type="EMBL" id="JBAHYK010000007">
    <property type="protein sequence ID" value="KAL0581605.1"/>
    <property type="molecule type" value="Genomic_DNA"/>
</dbReference>
<comment type="caution">
    <text evidence="2">The sequence shown here is derived from an EMBL/GenBank/DDBJ whole genome shotgun (WGS) entry which is preliminary data.</text>
</comment>
<sequence length="215" mass="22536">MEADEQPSELPPSSPSPTDIREAVEWGTRSEPLLQSPTTVAPEQPRAERTSPSPTHTRSRTGTHGHGHHRPPLSPPLPSVSALAGAGFQIGLSPVSPGFTILPLERRRRVSNLGVTTEGGVGDSPVSGSGSGIGIGRPSRSGGRGAERRRTVSEGDMGGRGANLVPGHATTASEHTAVEGAGSSNEPGQQERSISENAERRGNGAWTWFRRKAQR</sequence>
<evidence type="ECO:0000313" key="3">
    <source>
        <dbReference type="Proteomes" id="UP001465976"/>
    </source>
</evidence>
<feature type="compositionally biased region" description="Basic and acidic residues" evidence="1">
    <location>
        <begin position="193"/>
        <end position="202"/>
    </location>
</feature>
<feature type="compositionally biased region" description="Basic residues" evidence="1">
    <location>
        <begin position="57"/>
        <end position="71"/>
    </location>
</feature>
<gene>
    <name evidence="2" type="ORF">V5O48_000421</name>
</gene>
<organism evidence="2 3">
    <name type="scientific">Marasmius crinis-equi</name>
    <dbReference type="NCBI Taxonomy" id="585013"/>
    <lineage>
        <taxon>Eukaryota</taxon>
        <taxon>Fungi</taxon>
        <taxon>Dikarya</taxon>
        <taxon>Basidiomycota</taxon>
        <taxon>Agaricomycotina</taxon>
        <taxon>Agaricomycetes</taxon>
        <taxon>Agaricomycetidae</taxon>
        <taxon>Agaricales</taxon>
        <taxon>Marasmiineae</taxon>
        <taxon>Marasmiaceae</taxon>
        <taxon>Marasmius</taxon>
    </lineage>
</organism>
<dbReference type="Proteomes" id="UP001465976">
    <property type="component" value="Unassembled WGS sequence"/>
</dbReference>
<feature type="region of interest" description="Disordered" evidence="1">
    <location>
        <begin position="1"/>
        <end position="81"/>
    </location>
</feature>
<protein>
    <submittedName>
        <fullName evidence="2">Uncharacterized protein</fullName>
    </submittedName>
</protein>
<name>A0ABR3G184_9AGAR</name>
<proteinExistence type="predicted"/>